<accession>A0ABY5V3G9</accession>
<keyword evidence="1" id="KW-0812">Transmembrane</keyword>
<name>A0ABY5V3G9_9BACT</name>
<feature type="transmembrane region" description="Helical" evidence="1">
    <location>
        <begin position="6"/>
        <end position="22"/>
    </location>
</feature>
<protein>
    <submittedName>
        <fullName evidence="2">Uncharacterized protein</fullName>
    </submittedName>
</protein>
<keyword evidence="1" id="KW-0472">Membrane</keyword>
<evidence type="ECO:0000313" key="2">
    <source>
        <dbReference type="EMBL" id="UWN64155.1"/>
    </source>
</evidence>
<reference evidence="2" key="1">
    <citation type="journal article" date="2022" name="Cell">
        <title>Design, construction, and in vivo augmentation of a complex gut microbiome.</title>
        <authorList>
            <person name="Cheng A.G."/>
            <person name="Ho P.Y."/>
            <person name="Aranda-Diaz A."/>
            <person name="Jain S."/>
            <person name="Yu F.B."/>
            <person name="Meng X."/>
            <person name="Wang M."/>
            <person name="Iakiviak M."/>
            <person name="Nagashima K."/>
            <person name="Zhao A."/>
            <person name="Murugkar P."/>
            <person name="Patil A."/>
            <person name="Atabakhsh K."/>
            <person name="Weakley A."/>
            <person name="Yan J."/>
            <person name="Brumbaugh A.R."/>
            <person name="Higginbottom S."/>
            <person name="Dimas A."/>
            <person name="Shiver A.L."/>
            <person name="Deutschbauer A."/>
            <person name="Neff N."/>
            <person name="Sonnenburg J.L."/>
            <person name="Huang K.C."/>
            <person name="Fischbach M.A."/>
        </authorList>
    </citation>
    <scope>NUCLEOTIDE SEQUENCE</scope>
    <source>
        <strain evidence="2">JC50</strain>
    </source>
</reference>
<dbReference type="Proteomes" id="UP001058267">
    <property type="component" value="Chromosome"/>
</dbReference>
<sequence length="223" mass="24840">MLQIIFLVIGLCIIVLTLSFVFKRYARTILWSSAIALFAGTLLLVGIGVINPVDEDYTGSTTFWGTIMTLISGAALAFCAEILKEKNKGKTNKNGNIIETPVSEEQVAGIDAAVVLSGTLKTELAEKVFAKAIEAGYIKEEGSHYKWTESKVLLAYMCGRIYCGDYPERLKMETKTYWKFGTELFPDTELCALFATSDIGQSRQNRKDLTVPKNFQKIDIFFE</sequence>
<keyword evidence="1" id="KW-1133">Transmembrane helix</keyword>
<feature type="transmembrane region" description="Helical" evidence="1">
    <location>
        <begin position="62"/>
        <end position="83"/>
    </location>
</feature>
<evidence type="ECO:0000256" key="1">
    <source>
        <dbReference type="SAM" id="Phobius"/>
    </source>
</evidence>
<dbReference type="RefSeq" id="WP_019151243.1">
    <property type="nucleotide sequence ID" value="NZ_CP102252.1"/>
</dbReference>
<dbReference type="EMBL" id="CP102252">
    <property type="protein sequence ID" value="UWN64155.1"/>
    <property type="molecule type" value="Genomic_DNA"/>
</dbReference>
<organism evidence="2 3">
    <name type="scientific">Alistipes senegalensis JC50</name>
    <dbReference type="NCBI Taxonomy" id="1033732"/>
    <lineage>
        <taxon>Bacteria</taxon>
        <taxon>Pseudomonadati</taxon>
        <taxon>Bacteroidota</taxon>
        <taxon>Bacteroidia</taxon>
        <taxon>Bacteroidales</taxon>
        <taxon>Rikenellaceae</taxon>
        <taxon>Alistipes</taxon>
    </lineage>
</organism>
<feature type="transmembrane region" description="Helical" evidence="1">
    <location>
        <begin position="29"/>
        <end position="50"/>
    </location>
</feature>
<keyword evidence="3" id="KW-1185">Reference proteome</keyword>
<evidence type="ECO:0000313" key="3">
    <source>
        <dbReference type="Proteomes" id="UP001058267"/>
    </source>
</evidence>
<proteinExistence type="predicted"/>
<gene>
    <name evidence="2" type="ORF">NQ519_10280</name>
</gene>